<dbReference type="InterPro" id="IPR001610">
    <property type="entry name" value="PAC"/>
</dbReference>
<feature type="domain" description="GGDEF" evidence="14">
    <location>
        <begin position="1193"/>
        <end position="1325"/>
    </location>
</feature>
<feature type="domain" description="PAS" evidence="10">
    <location>
        <begin position="350"/>
        <end position="394"/>
    </location>
</feature>
<dbReference type="Pfam" id="PF13426">
    <property type="entry name" value="PAS_9"/>
    <property type="match status" value="2"/>
</dbReference>
<evidence type="ECO:0000256" key="7">
    <source>
        <dbReference type="ARBA" id="ARBA00023136"/>
    </source>
</evidence>
<dbReference type="PROSITE" id="PS50113">
    <property type="entry name" value="PAC"/>
    <property type="match status" value="3"/>
</dbReference>
<keyword evidence="7 9" id="KW-0472">Membrane</keyword>
<dbReference type="SUPFAM" id="SSF55785">
    <property type="entry name" value="PYP-like sensor domain (PAS domain)"/>
    <property type="match status" value="5"/>
</dbReference>
<keyword evidence="4" id="KW-0973">c-di-GMP</keyword>
<dbReference type="HOGENOM" id="CLU_000445_41_0_6"/>
<dbReference type="KEGG" id="mah:MEALZ_2338"/>
<dbReference type="SMART" id="SM00052">
    <property type="entry name" value="EAL"/>
    <property type="match status" value="1"/>
</dbReference>
<feature type="domain" description="PAC" evidence="11">
    <location>
        <begin position="860"/>
        <end position="912"/>
    </location>
</feature>
<dbReference type="SMART" id="SM00086">
    <property type="entry name" value="PAC"/>
    <property type="match status" value="5"/>
</dbReference>
<evidence type="ECO:0000256" key="5">
    <source>
        <dbReference type="ARBA" id="ARBA00022692"/>
    </source>
</evidence>
<dbReference type="PROSITE" id="PS50887">
    <property type="entry name" value="GGDEF"/>
    <property type="match status" value="1"/>
</dbReference>
<feature type="domain" description="CHASE" evidence="12">
    <location>
        <begin position="84"/>
        <end position="306"/>
    </location>
</feature>
<dbReference type="PANTHER" id="PTHR44757:SF2">
    <property type="entry name" value="BIOFILM ARCHITECTURE MAINTENANCE PROTEIN MBAA"/>
    <property type="match status" value="1"/>
</dbReference>
<dbReference type="SMART" id="SM00065">
    <property type="entry name" value="GAF"/>
    <property type="match status" value="1"/>
</dbReference>
<dbReference type="Proteomes" id="UP000008315">
    <property type="component" value="Chromosome"/>
</dbReference>
<keyword evidence="6 9" id="KW-1133">Transmembrane helix</keyword>
<dbReference type="Pfam" id="PF00563">
    <property type="entry name" value="EAL"/>
    <property type="match status" value="1"/>
</dbReference>
<dbReference type="PROSITE" id="PS50839">
    <property type="entry name" value="CHASE"/>
    <property type="match status" value="1"/>
</dbReference>
<dbReference type="InterPro" id="IPR029016">
    <property type="entry name" value="GAF-like_dom_sf"/>
</dbReference>
<dbReference type="InterPro" id="IPR052155">
    <property type="entry name" value="Biofilm_reg_signaling"/>
</dbReference>
<dbReference type="InterPro" id="IPR029787">
    <property type="entry name" value="Nucleotide_cyclase"/>
</dbReference>
<dbReference type="SMART" id="SM00091">
    <property type="entry name" value="PAS"/>
    <property type="match status" value="5"/>
</dbReference>
<evidence type="ECO:0000259" key="13">
    <source>
        <dbReference type="PROSITE" id="PS50883"/>
    </source>
</evidence>
<dbReference type="Pfam" id="PF00989">
    <property type="entry name" value="PAS"/>
    <property type="match status" value="1"/>
</dbReference>
<dbReference type="CDD" id="cd01948">
    <property type="entry name" value="EAL"/>
    <property type="match status" value="1"/>
</dbReference>
<dbReference type="CDD" id="cd00130">
    <property type="entry name" value="PAS"/>
    <property type="match status" value="4"/>
</dbReference>
<evidence type="ECO:0000256" key="8">
    <source>
        <dbReference type="ARBA" id="ARBA00051114"/>
    </source>
</evidence>
<dbReference type="Pfam" id="PF00990">
    <property type="entry name" value="GGDEF"/>
    <property type="match status" value="1"/>
</dbReference>
<comment type="cofactor">
    <cofactor evidence="1">
        <name>Mg(2+)</name>
        <dbReference type="ChEBI" id="CHEBI:18420"/>
    </cofactor>
</comment>
<feature type="domain" description="PAS" evidence="10">
    <location>
        <begin position="653"/>
        <end position="730"/>
    </location>
</feature>
<dbReference type="Pfam" id="PF08447">
    <property type="entry name" value="PAS_3"/>
    <property type="match status" value="2"/>
</dbReference>
<evidence type="ECO:0000256" key="6">
    <source>
        <dbReference type="ARBA" id="ARBA00022989"/>
    </source>
</evidence>
<dbReference type="Gene3D" id="3.30.70.270">
    <property type="match status" value="1"/>
</dbReference>
<reference evidence="16" key="1">
    <citation type="journal article" date="2012" name="J. Bacteriol.">
        <title>Genome sequence of the haloalkaliphilic methanotrophic bacterium Methylomicrobium alcaliphilum 20Z.</title>
        <authorList>
            <person name="Vuilleumier S."/>
            <person name="Khmelenina V.N."/>
            <person name="Bringel F."/>
            <person name="Reshetnikov A.S."/>
            <person name="Lajus A."/>
            <person name="Mangenot S."/>
            <person name="Rouy Z."/>
            <person name="Op den Camp H.J."/>
            <person name="Jetten M.S."/>
            <person name="Dispirito A.A."/>
            <person name="Dunfield P."/>
            <person name="Klotz M.G."/>
            <person name="Semrau J.D."/>
            <person name="Stein L.Y."/>
            <person name="Barbe V."/>
            <person name="Medigue C."/>
            <person name="Trotsenko Y.A."/>
            <person name="Kalyuzhnaya M.G."/>
        </authorList>
    </citation>
    <scope>NUCLEOTIDE SEQUENCE [LARGE SCALE GENOMIC DNA]</scope>
    <source>
        <strain evidence="16">DSM 19304 / NCIMB 14124 / VKM B-2133 / 20Z</strain>
    </source>
</reference>
<dbReference type="GO" id="GO:0006355">
    <property type="term" value="P:regulation of DNA-templated transcription"/>
    <property type="evidence" value="ECO:0007669"/>
    <property type="project" value="InterPro"/>
</dbReference>
<dbReference type="PATRIC" id="fig|271065.3.peg.2405"/>
<dbReference type="Gene3D" id="3.20.20.450">
    <property type="entry name" value="EAL domain"/>
    <property type="match status" value="1"/>
</dbReference>
<dbReference type="Gene3D" id="3.30.450.350">
    <property type="entry name" value="CHASE domain"/>
    <property type="match status" value="1"/>
</dbReference>
<dbReference type="InterPro" id="IPR003018">
    <property type="entry name" value="GAF"/>
</dbReference>
<dbReference type="InterPro" id="IPR035965">
    <property type="entry name" value="PAS-like_dom_sf"/>
</dbReference>
<dbReference type="CDD" id="cd01949">
    <property type="entry name" value="GGDEF"/>
    <property type="match status" value="1"/>
</dbReference>
<accession>G4SUW0</accession>
<dbReference type="Pfam" id="PF03924">
    <property type="entry name" value="CHASE"/>
    <property type="match status" value="1"/>
</dbReference>
<proteinExistence type="predicted"/>
<protein>
    <recommendedName>
        <fullName evidence="3">cyclic-guanylate-specific phosphodiesterase</fullName>
        <ecNumber evidence="3">3.1.4.52</ecNumber>
    </recommendedName>
</protein>
<dbReference type="SMART" id="SM01079">
    <property type="entry name" value="CHASE"/>
    <property type="match status" value="1"/>
</dbReference>
<dbReference type="EMBL" id="FO082060">
    <property type="protein sequence ID" value="CCE24019.1"/>
    <property type="molecule type" value="Genomic_DNA"/>
</dbReference>
<dbReference type="GO" id="GO:0007165">
    <property type="term" value="P:signal transduction"/>
    <property type="evidence" value="ECO:0007669"/>
    <property type="project" value="UniProtKB-ARBA"/>
</dbReference>
<dbReference type="EC" id="3.1.4.52" evidence="3"/>
<dbReference type="SUPFAM" id="SSF55781">
    <property type="entry name" value="GAF domain-like"/>
    <property type="match status" value="1"/>
</dbReference>
<dbReference type="FunFam" id="3.20.20.450:FF:000001">
    <property type="entry name" value="Cyclic di-GMP phosphodiesterase yahA"/>
    <property type="match status" value="1"/>
</dbReference>
<dbReference type="Gene3D" id="3.30.450.40">
    <property type="match status" value="1"/>
</dbReference>
<dbReference type="NCBIfam" id="TIGR00254">
    <property type="entry name" value="GGDEF"/>
    <property type="match status" value="1"/>
</dbReference>
<dbReference type="NCBIfam" id="TIGR00229">
    <property type="entry name" value="sensory_box"/>
    <property type="match status" value="4"/>
</dbReference>
<dbReference type="GO" id="GO:0071732">
    <property type="term" value="P:cellular response to nitric oxide"/>
    <property type="evidence" value="ECO:0007669"/>
    <property type="project" value="UniProtKB-ARBA"/>
</dbReference>
<dbReference type="InterPro" id="IPR035919">
    <property type="entry name" value="EAL_sf"/>
</dbReference>
<dbReference type="PANTHER" id="PTHR44757">
    <property type="entry name" value="DIGUANYLATE CYCLASE DGCP"/>
    <property type="match status" value="1"/>
</dbReference>
<dbReference type="InterPro" id="IPR000700">
    <property type="entry name" value="PAS-assoc_C"/>
</dbReference>
<evidence type="ECO:0000259" key="11">
    <source>
        <dbReference type="PROSITE" id="PS50113"/>
    </source>
</evidence>
<dbReference type="InterPro" id="IPR013655">
    <property type="entry name" value="PAS_fold_3"/>
</dbReference>
<dbReference type="STRING" id="1091494.MEALZ_2338"/>
<organism evidence="15 16">
    <name type="scientific">Methylotuvimicrobium alcaliphilum (strain DSM 19304 / NCIMB 14124 / VKM B-2133 / 20Z)</name>
    <name type="common">Methylomicrobium alcaliphilum</name>
    <dbReference type="NCBI Taxonomy" id="1091494"/>
    <lineage>
        <taxon>Bacteria</taxon>
        <taxon>Pseudomonadati</taxon>
        <taxon>Pseudomonadota</taxon>
        <taxon>Gammaproteobacteria</taxon>
        <taxon>Methylococcales</taxon>
        <taxon>Methylococcaceae</taxon>
        <taxon>Methylotuvimicrobium</taxon>
    </lineage>
</organism>
<comment type="catalytic activity">
    <reaction evidence="8">
        <text>3',3'-c-di-GMP + H2O = 5'-phosphoguanylyl(3'-&gt;5')guanosine + H(+)</text>
        <dbReference type="Rhea" id="RHEA:24902"/>
        <dbReference type="ChEBI" id="CHEBI:15377"/>
        <dbReference type="ChEBI" id="CHEBI:15378"/>
        <dbReference type="ChEBI" id="CHEBI:58754"/>
        <dbReference type="ChEBI" id="CHEBI:58805"/>
        <dbReference type="EC" id="3.1.4.52"/>
    </reaction>
    <physiologicalReaction direction="left-to-right" evidence="8">
        <dbReference type="Rhea" id="RHEA:24903"/>
    </physiologicalReaction>
</comment>
<dbReference type="InterPro" id="IPR000160">
    <property type="entry name" value="GGDEF_dom"/>
</dbReference>
<keyword evidence="5 9" id="KW-0812">Transmembrane</keyword>
<feature type="domain" description="PAC" evidence="11">
    <location>
        <begin position="1109"/>
        <end position="1161"/>
    </location>
</feature>
<dbReference type="SMART" id="SM00267">
    <property type="entry name" value="GGDEF"/>
    <property type="match status" value="1"/>
</dbReference>
<dbReference type="InterPro" id="IPR043128">
    <property type="entry name" value="Rev_trsase/Diguanyl_cyclase"/>
</dbReference>
<evidence type="ECO:0000259" key="14">
    <source>
        <dbReference type="PROSITE" id="PS50887"/>
    </source>
</evidence>
<evidence type="ECO:0000256" key="4">
    <source>
        <dbReference type="ARBA" id="ARBA00022636"/>
    </source>
</evidence>
<evidence type="ECO:0000256" key="2">
    <source>
        <dbReference type="ARBA" id="ARBA00004370"/>
    </source>
</evidence>
<dbReference type="InterPro" id="IPR042240">
    <property type="entry name" value="CHASE_sf"/>
</dbReference>
<dbReference type="Gene3D" id="3.30.450.20">
    <property type="entry name" value="PAS domain"/>
    <property type="match status" value="5"/>
</dbReference>
<dbReference type="PROSITE" id="PS50883">
    <property type="entry name" value="EAL"/>
    <property type="match status" value="1"/>
</dbReference>
<feature type="domain" description="PAC" evidence="11">
    <location>
        <begin position="732"/>
        <end position="784"/>
    </location>
</feature>
<dbReference type="InterPro" id="IPR001633">
    <property type="entry name" value="EAL_dom"/>
</dbReference>
<evidence type="ECO:0000313" key="15">
    <source>
        <dbReference type="EMBL" id="CCE24019.1"/>
    </source>
</evidence>
<dbReference type="InterPro" id="IPR013767">
    <property type="entry name" value="PAS_fold"/>
</dbReference>
<name>G4SUW0_META2</name>
<evidence type="ECO:0000256" key="3">
    <source>
        <dbReference type="ARBA" id="ARBA00012282"/>
    </source>
</evidence>
<dbReference type="FunFam" id="3.30.70.270:FF:000001">
    <property type="entry name" value="Diguanylate cyclase domain protein"/>
    <property type="match status" value="1"/>
</dbReference>
<evidence type="ECO:0000313" key="16">
    <source>
        <dbReference type="Proteomes" id="UP000008315"/>
    </source>
</evidence>
<dbReference type="GO" id="GO:0016020">
    <property type="term" value="C:membrane"/>
    <property type="evidence" value="ECO:0007669"/>
    <property type="project" value="UniProtKB-SubCell"/>
</dbReference>
<feature type="transmembrane region" description="Helical" evidence="9">
    <location>
        <begin position="20"/>
        <end position="38"/>
    </location>
</feature>
<sequence length="1595" mass="181326">MPLDFNQTSFGTRLRQWAPQLLTGLMLIIGVGTTAFFWQHAREENSDSLGTAFELSANQITQIVGNRIDIYIVLMKGVKGFFEGSDDVTLEEFRDYVSALKIHKNLPGIQAVGLVIPVAHADKNRHIAEIRQQNIPNYQIKPGGDREQYAPITRLEPSTAENRKALGFDAYTVPAAREALQRSRDTGEVIMTSRVILVQDDDKSDSYAFVMYLPIYKIKEKLDSISDRQSAISAWVDVPFRLSNLMAGLREELNPTIELEIHDGEPLSNQTRIYHSSDLAVDRLSGNRRLETRRQINIAGRQWTLLMRTTPAFEAGIAQHNPALIAKTGLALTLLLGMLTWQLAKSHKSTKQRYRQLFDQSSDGLLVMRRADHGFIDANPSALRLLGYRHEELLHLQLQDILTHDELPKSTPCADKIMSDTAHAEEWTCLRKDGSEFTAEVCVHKLDARHCFAILRDLTERKKAAQRIERLTQLYQALSEINQAIVRTGNQVDLFQLACRCAVERGGMALAWVGQLDRMDSRIKSVAAFGEGIEHLEDLTLSSDPSTPEGRDPTGTALRENRAIIVNDYINDPMTQYWQDRAKRFGWASGAAFPIQRNGEAFAILTVYHDQRGAFDDEVVSLLNEIAIDIGFALDNVDRENQRLKLQQELSSYYQHITHIIDVNPAIIYALKAQSLDENDFVIDFISVTARNMTGYPLEEWHAPGFWISHVHPNDRQLALQAQQRLLKQGRINYQYRFLHADGHYCWIHDQSILHRDNTGQPLEIIGTWLDITEQKQAEERAHEQARLLAESQAIAHVGSWVIEIPNNRVIWTEESYRLFGLSSGKDPFTLDYFLHLLNPADIETMQTWIADCLAGKQPEGIEFRTRPIKGIFRWIFGTGELETKENGEPLRIIGTLQDTTERKIAENALRDSEARYRQLFAANPLPMWVYDLDSLAFLAVNDAAVIQYGYSREEFLSMTIADIRPVEDLEELYEDIRQTALTMDQYNEASIWRHRKKDGSLIWAEITGHTLTFENRNAEIILAHDVTARINAEQQLRLHAQVFQSSQEGIIITDAENNIISANPTYIELSGYTEEEALGKNPRLISSGLQDKSFYENIWQEIHQRGHWQGEVINRRKNGDLYPQWLSITVIRNPEGRITHHIGIMSDLTEHKAAEERIRFLSHFDTLTQLPNRSLLRDRTELAITGAKRANARIALMFIDLDRFKIINDSLGPTIGDRLLVAIADRLTDHLHPNDTLCRQGGDEFILLLPNTDAESVAHVAQTILQLIAQPFVIEDHRLTLTASIGIAEFPQDGNNFEQLSQAADAALFRAKGTGRNNFQFFTRQLHEQANRLLQIENELHLALERNELLLYYQPQVDAKTSTIIGCEALVRWQHPEKGMIPPGQFIPIAEESGLILKIDDWVLKTAIRQNVSWQAEGLPVVPVSVNLSGLQFQQASLYETVAQLLQMNRLDPAMLELELTEGIAMDNSERTISLLRRFHQLGISLSIDDFGTGYSSLAYLKRFQIDKLKIDQSFVRELGRDPEDEAIVSAIIGMAKSLGFKTIAEGVETRDQLEFLLNNQCDQIQGYYFSKPLPANEFAERLRSKDLFIAQSR</sequence>
<comment type="subcellular location">
    <subcellularLocation>
        <location evidence="2">Membrane</location>
    </subcellularLocation>
</comment>
<dbReference type="GO" id="GO:0071111">
    <property type="term" value="F:cyclic-guanylate-specific phosphodiesterase activity"/>
    <property type="evidence" value="ECO:0007669"/>
    <property type="project" value="UniProtKB-EC"/>
</dbReference>
<evidence type="ECO:0000256" key="9">
    <source>
        <dbReference type="SAM" id="Phobius"/>
    </source>
</evidence>
<evidence type="ECO:0000259" key="12">
    <source>
        <dbReference type="PROSITE" id="PS50839"/>
    </source>
</evidence>
<feature type="domain" description="EAL" evidence="13">
    <location>
        <begin position="1334"/>
        <end position="1588"/>
    </location>
</feature>
<dbReference type="SUPFAM" id="SSF141868">
    <property type="entry name" value="EAL domain-like"/>
    <property type="match status" value="1"/>
</dbReference>
<dbReference type="InterPro" id="IPR006189">
    <property type="entry name" value="CHASE_dom"/>
</dbReference>
<evidence type="ECO:0000259" key="10">
    <source>
        <dbReference type="PROSITE" id="PS50112"/>
    </source>
</evidence>
<gene>
    <name evidence="15" type="ordered locus">MEALZ_2338</name>
</gene>
<dbReference type="Gene3D" id="2.10.70.100">
    <property type="match status" value="1"/>
</dbReference>
<dbReference type="PROSITE" id="PS50112">
    <property type="entry name" value="PAS"/>
    <property type="match status" value="4"/>
</dbReference>
<dbReference type="SUPFAM" id="SSF55073">
    <property type="entry name" value="Nucleotide cyclase"/>
    <property type="match status" value="1"/>
</dbReference>
<dbReference type="InterPro" id="IPR000014">
    <property type="entry name" value="PAS"/>
</dbReference>
<dbReference type="Pfam" id="PF13185">
    <property type="entry name" value="GAF_2"/>
    <property type="match status" value="1"/>
</dbReference>
<evidence type="ECO:0000256" key="1">
    <source>
        <dbReference type="ARBA" id="ARBA00001946"/>
    </source>
</evidence>
<feature type="domain" description="PAS" evidence="10">
    <location>
        <begin position="1036"/>
        <end position="1082"/>
    </location>
</feature>
<keyword evidence="16" id="KW-1185">Reference proteome</keyword>
<feature type="domain" description="PAS" evidence="10">
    <location>
        <begin position="913"/>
        <end position="985"/>
    </location>
</feature>